<evidence type="ECO:0000313" key="2">
    <source>
        <dbReference type="Proteomes" id="UP001234178"/>
    </source>
</evidence>
<gene>
    <name evidence="1" type="ORF">OUZ56_000559</name>
</gene>
<sequence length="123" mass="13583">MNVSIASPSSDGILYGSDYVKQTLSSPLLRVRKNSSTRRRHHRLVPHPFIGLHAFKMIGAAGNHAVIGEVVCYPNFFSYHFNQLKLIDVVASDSAIEIIGLVSEGHLMRRMEPPGALGFKLLI</sequence>
<organism evidence="1 2">
    <name type="scientific">Daphnia magna</name>
    <dbReference type="NCBI Taxonomy" id="35525"/>
    <lineage>
        <taxon>Eukaryota</taxon>
        <taxon>Metazoa</taxon>
        <taxon>Ecdysozoa</taxon>
        <taxon>Arthropoda</taxon>
        <taxon>Crustacea</taxon>
        <taxon>Branchiopoda</taxon>
        <taxon>Diplostraca</taxon>
        <taxon>Cladocera</taxon>
        <taxon>Anomopoda</taxon>
        <taxon>Daphniidae</taxon>
        <taxon>Daphnia</taxon>
    </lineage>
</organism>
<dbReference type="EMBL" id="JAOYFB010000036">
    <property type="protein sequence ID" value="KAK4018508.1"/>
    <property type="molecule type" value="Genomic_DNA"/>
</dbReference>
<accession>A0ABR0A015</accession>
<name>A0ABR0A015_9CRUS</name>
<evidence type="ECO:0000313" key="1">
    <source>
        <dbReference type="EMBL" id="KAK4018508.1"/>
    </source>
</evidence>
<proteinExistence type="predicted"/>
<protein>
    <submittedName>
        <fullName evidence="1">Uncharacterized protein</fullName>
    </submittedName>
</protein>
<reference evidence="1 2" key="1">
    <citation type="journal article" date="2023" name="Nucleic Acids Res.">
        <title>The hologenome of Daphnia magna reveals possible DNA methylation and microbiome-mediated evolution of the host genome.</title>
        <authorList>
            <person name="Chaturvedi A."/>
            <person name="Li X."/>
            <person name="Dhandapani V."/>
            <person name="Marshall H."/>
            <person name="Kissane S."/>
            <person name="Cuenca-Cambronero M."/>
            <person name="Asole G."/>
            <person name="Calvet F."/>
            <person name="Ruiz-Romero M."/>
            <person name="Marangio P."/>
            <person name="Guigo R."/>
            <person name="Rago D."/>
            <person name="Mirbahai L."/>
            <person name="Eastwood N."/>
            <person name="Colbourne J.K."/>
            <person name="Zhou J."/>
            <person name="Mallon E."/>
            <person name="Orsini L."/>
        </authorList>
    </citation>
    <scope>NUCLEOTIDE SEQUENCE [LARGE SCALE GENOMIC DNA]</scope>
    <source>
        <strain evidence="1">LRV0_1</strain>
    </source>
</reference>
<keyword evidence="2" id="KW-1185">Reference proteome</keyword>
<comment type="caution">
    <text evidence="1">The sequence shown here is derived from an EMBL/GenBank/DDBJ whole genome shotgun (WGS) entry which is preliminary data.</text>
</comment>
<dbReference type="Proteomes" id="UP001234178">
    <property type="component" value="Unassembled WGS sequence"/>
</dbReference>